<name>A0ABU8M178_9PSEU</name>
<protein>
    <submittedName>
        <fullName evidence="5">Beta-galactosidase</fullName>
        <ecNumber evidence="5">3.2.1.23</ecNumber>
    </submittedName>
</protein>
<evidence type="ECO:0000256" key="2">
    <source>
        <dbReference type="ARBA" id="ARBA00023295"/>
    </source>
</evidence>
<keyword evidence="1 5" id="KW-0378">Hydrolase</keyword>
<dbReference type="Pfam" id="PF02449">
    <property type="entry name" value="Glyco_hydro_42"/>
    <property type="match status" value="1"/>
</dbReference>
<feature type="domain" description="Glycoside hydrolase family 42 N-terminal" evidence="4">
    <location>
        <begin position="42"/>
        <end position="146"/>
    </location>
</feature>
<proteinExistence type="predicted"/>
<dbReference type="RefSeq" id="WP_337701424.1">
    <property type="nucleotide sequence ID" value="NZ_JBBEGM010000002.1"/>
</dbReference>
<dbReference type="EMBL" id="JBBEGM010000002">
    <property type="protein sequence ID" value="MEJ2861114.1"/>
    <property type="molecule type" value="Genomic_DNA"/>
</dbReference>
<dbReference type="Proteomes" id="UP001369736">
    <property type="component" value="Unassembled WGS sequence"/>
</dbReference>
<dbReference type="GO" id="GO:0004565">
    <property type="term" value="F:beta-galactosidase activity"/>
    <property type="evidence" value="ECO:0007669"/>
    <property type="project" value="UniProtKB-EC"/>
</dbReference>
<dbReference type="EC" id="3.2.1.23" evidence="5"/>
<dbReference type="InterPro" id="IPR013529">
    <property type="entry name" value="Glyco_hydro_42_N"/>
</dbReference>
<gene>
    <name evidence="5" type="ORF">WCD58_08100</name>
</gene>
<evidence type="ECO:0000259" key="4">
    <source>
        <dbReference type="Pfam" id="PF02449"/>
    </source>
</evidence>
<evidence type="ECO:0000256" key="3">
    <source>
        <dbReference type="SAM" id="MobiDB-lite"/>
    </source>
</evidence>
<feature type="region of interest" description="Disordered" evidence="3">
    <location>
        <begin position="362"/>
        <end position="383"/>
    </location>
</feature>
<accession>A0ABU8M178</accession>
<comment type="caution">
    <text evidence="5">The sequence shown here is derived from an EMBL/GenBank/DDBJ whole genome shotgun (WGS) entry which is preliminary data.</text>
</comment>
<evidence type="ECO:0000313" key="6">
    <source>
        <dbReference type="Proteomes" id="UP001369736"/>
    </source>
</evidence>
<keyword evidence="6" id="KW-1185">Reference proteome</keyword>
<dbReference type="Gene3D" id="3.20.20.80">
    <property type="entry name" value="Glycosidases"/>
    <property type="match status" value="1"/>
</dbReference>
<organism evidence="5 6">
    <name type="scientific">Actinomycetospora flava</name>
    <dbReference type="NCBI Taxonomy" id="3129232"/>
    <lineage>
        <taxon>Bacteria</taxon>
        <taxon>Bacillati</taxon>
        <taxon>Actinomycetota</taxon>
        <taxon>Actinomycetes</taxon>
        <taxon>Pseudonocardiales</taxon>
        <taxon>Pseudonocardiaceae</taxon>
        <taxon>Actinomycetospora</taxon>
    </lineage>
</organism>
<evidence type="ECO:0000256" key="1">
    <source>
        <dbReference type="ARBA" id="ARBA00022801"/>
    </source>
</evidence>
<reference evidence="5 6" key="1">
    <citation type="submission" date="2024-03" db="EMBL/GenBank/DDBJ databases">
        <title>Actinomycetospora sp. OC33-EN07, a novel actinomycete isolated from wild orchid (Aerides multiflora).</title>
        <authorList>
            <person name="Suriyachadkun C."/>
        </authorList>
    </citation>
    <scope>NUCLEOTIDE SEQUENCE [LARGE SCALE GENOMIC DNA]</scope>
    <source>
        <strain evidence="5 6">OC33-EN07</strain>
    </source>
</reference>
<dbReference type="SUPFAM" id="SSF51445">
    <property type="entry name" value="(Trans)glycosidases"/>
    <property type="match status" value="1"/>
</dbReference>
<keyword evidence="2 5" id="KW-0326">Glycosidase</keyword>
<dbReference type="InterPro" id="IPR017853">
    <property type="entry name" value="GH"/>
</dbReference>
<evidence type="ECO:0000313" key="5">
    <source>
        <dbReference type="EMBL" id="MEJ2861114.1"/>
    </source>
</evidence>
<sequence length="432" mass="43820">MALVVALTAVLAGCGSGDRAEARPPAGGPAFGVLGSSCDPDRIDALRRAGVTTVMVEMQWAATEPAPGAVDAGYLAGVRQRIATCAGAGMRVVLGAGIHNPPSWVLGLPGAGYVDQFGTTSSQGEANLVFSAAAREAAADYVRRVAAGVGFEGVAAVRLVGELGYPAPADPVQGPSFWAFDEAAQGGPGLADGVSPSPMPGWLPAVPVWQGAQVTDEQVAGWYDWYTASLIGSVVWLADTWRAAGFTGDLHVPAAGRGVLPDDRQEAIASRLDGSGNPDGALGRGLDYPRQFGVLADLAGRGRVLVGYTGLDDDTATRARAADAPQDTCAPGDTPESLAAAGLERGAAQRWTIAVARAAGLGVVGENPGPPGPTTGGSPYSDSEADQMVQAARYARDCGVEALYLAFEDDLFTPGSGVDPESYGRVIAGAGS</sequence>